<evidence type="ECO:0000313" key="2">
    <source>
        <dbReference type="EMBL" id="UVF62448.1"/>
    </source>
</evidence>
<dbReference type="KEGG" id="vg:80544999"/>
<keyword evidence="1" id="KW-1133">Transmembrane helix</keyword>
<keyword evidence="3" id="KW-1185">Reference proteome</keyword>
<reference evidence="2 3" key="1">
    <citation type="submission" date="2022-05" db="EMBL/GenBank/DDBJ databases">
        <title>Diverse viruses of marine archaea discovered using metagenomics.</title>
        <authorList>
            <person name="Zhou Y."/>
        </authorList>
    </citation>
    <scope>NUCLEOTIDE SEQUENCE [LARGE SCALE GENOMIC DNA]</scope>
    <source>
        <strain evidence="2">YSH_922147</strain>
    </source>
</reference>
<proteinExistence type="predicted"/>
<sequence length="429" mass="46792">MGSSPLIFQLGISGSGEVKSELDRVTEAFNRAKASGGDYGKEQRALSSAVNRRINEDRLQNRLLLAQHPNLLKITRGLSTVSSITRTLLTLQNALNISKLVSQGVDTQGLQIQHDINEERRLQNDLIARGLKDSPEYLASVERLNILLNQQKERIQEVKDTKFNDWVMTLEGVIFAVSTAFLAFGKHLSSIVGFFGKLGSLTSGLLNPLTAIGTAMALIGGFIADWLVGLFGLNEWRENNGRLITEFFTQTIPQSLGQAGLFLTNFFLNDLPIWASQGLDFLKNLFETTWNSIISTTNAAINGIISGIESLSNSFISVINRMISAYNRVAKKIGLPKLSTIEGMSLPRVNIPLITAAKGFDGMVNSPTMFLTGEAGPEHVSVTPNGGSSRNGTTIIVNVQGSIMTERQLFSKLDNIQKGRLKGLGFTGY</sequence>
<organism evidence="2 3">
    <name type="scientific">Nitrososphaeria virus YSH_922147</name>
    <dbReference type="NCBI Taxonomy" id="3071323"/>
    <lineage>
        <taxon>Viruses</taxon>
        <taxon>Duplodnaviria</taxon>
        <taxon>Heunggongvirae</taxon>
        <taxon>Uroviricota</taxon>
        <taxon>Caudoviricetes</taxon>
        <taxon>Juravirales</taxon>
        <taxon>Yangangviridae</taxon>
        <taxon>Mathaucavirus</taxon>
        <taxon>Mathaucavirus yangshanense</taxon>
    </lineage>
</organism>
<dbReference type="EMBL" id="ON649701">
    <property type="protein sequence ID" value="UVF62448.1"/>
    <property type="molecule type" value="Genomic_DNA"/>
</dbReference>
<dbReference type="Proteomes" id="UP001156973">
    <property type="component" value="Segment"/>
</dbReference>
<evidence type="ECO:0000256" key="1">
    <source>
        <dbReference type="SAM" id="Phobius"/>
    </source>
</evidence>
<keyword evidence="1" id="KW-0812">Transmembrane</keyword>
<evidence type="ECO:0000313" key="3">
    <source>
        <dbReference type="Proteomes" id="UP001156973"/>
    </source>
</evidence>
<keyword evidence="1" id="KW-0472">Membrane</keyword>
<feature type="transmembrane region" description="Helical" evidence="1">
    <location>
        <begin position="205"/>
        <end position="233"/>
    </location>
</feature>
<protein>
    <submittedName>
        <fullName evidence="2">Tail tape measure protein</fullName>
    </submittedName>
</protein>
<feature type="transmembrane region" description="Helical" evidence="1">
    <location>
        <begin position="166"/>
        <end position="185"/>
    </location>
</feature>
<accession>A0A976UAR9</accession>
<name>A0A976UAR9_9CAUD</name>